<keyword evidence="1" id="KW-0472">Membrane</keyword>
<dbReference type="Proteomes" id="UP001431693">
    <property type="component" value="Unassembled WGS sequence"/>
</dbReference>
<feature type="transmembrane region" description="Helical" evidence="1">
    <location>
        <begin position="95"/>
        <end position="118"/>
    </location>
</feature>
<reference evidence="2" key="1">
    <citation type="submission" date="2023-05" db="EMBL/GenBank/DDBJ databases">
        <title>[olsenella] sp. nov., isolated from a pig farm feces dump.</title>
        <authorList>
            <person name="Chang Y.-H."/>
        </authorList>
    </citation>
    <scope>NUCLEOTIDE SEQUENCE</scope>
    <source>
        <strain evidence="2">YH-ols2217</strain>
    </source>
</reference>
<dbReference type="PANTHER" id="PTHR37309:SF1">
    <property type="entry name" value="SLR0284 PROTEIN"/>
    <property type="match status" value="1"/>
</dbReference>
<feature type="transmembrane region" description="Helical" evidence="1">
    <location>
        <begin position="7"/>
        <end position="24"/>
    </location>
</feature>
<protein>
    <submittedName>
        <fullName evidence="2">Phage holin family protein</fullName>
    </submittedName>
</protein>
<dbReference type="EMBL" id="JASJEX010000001">
    <property type="protein sequence ID" value="MDJ1128584.1"/>
    <property type="molecule type" value="Genomic_DNA"/>
</dbReference>
<dbReference type="PANTHER" id="PTHR37309">
    <property type="entry name" value="SLR0284 PROTEIN"/>
    <property type="match status" value="1"/>
</dbReference>
<evidence type="ECO:0000313" key="2">
    <source>
        <dbReference type="EMBL" id="MDJ1128584.1"/>
    </source>
</evidence>
<proteinExistence type="predicted"/>
<keyword evidence="3" id="KW-1185">Reference proteome</keyword>
<comment type="caution">
    <text evidence="2">The sequence shown here is derived from an EMBL/GenBank/DDBJ whole genome shotgun (WGS) entry which is preliminary data.</text>
</comment>
<accession>A0ABT6ZHQ1</accession>
<gene>
    <name evidence="2" type="ORF">QJ043_00590</name>
</gene>
<keyword evidence="1" id="KW-1133">Transmembrane helix</keyword>
<dbReference type="Pfam" id="PF04020">
    <property type="entry name" value="Phage_holin_4_2"/>
    <property type="match status" value="1"/>
</dbReference>
<dbReference type="RefSeq" id="WP_283712228.1">
    <property type="nucleotide sequence ID" value="NZ_JASJEW010000001.1"/>
</dbReference>
<feature type="transmembrane region" description="Helical" evidence="1">
    <location>
        <begin position="54"/>
        <end position="75"/>
    </location>
</feature>
<name>A0ABT6ZHQ1_9ACTN</name>
<organism evidence="2 3">
    <name type="scientific">Kribbibacterium absianum</name>
    <dbReference type="NCBI Taxonomy" id="3044210"/>
    <lineage>
        <taxon>Bacteria</taxon>
        <taxon>Bacillati</taxon>
        <taxon>Actinomycetota</taxon>
        <taxon>Coriobacteriia</taxon>
        <taxon>Coriobacteriales</taxon>
        <taxon>Kribbibacteriaceae</taxon>
        <taxon>Kribbibacterium</taxon>
    </lineage>
</organism>
<sequence length="120" mass="12562">MAFLGEWLVTFVATICAVNLVPGIVSVGGWVGPLACALVLSLINMSIKPILQAIGLPLSVLTLGLFYLIVNALLLELSSWLSFTVLGVGIFIQSFWSAFLGAIIISLVSTIISAITGLGK</sequence>
<evidence type="ECO:0000313" key="3">
    <source>
        <dbReference type="Proteomes" id="UP001431693"/>
    </source>
</evidence>
<dbReference type="InterPro" id="IPR007165">
    <property type="entry name" value="Phage_holin_4_2"/>
</dbReference>
<keyword evidence="1" id="KW-0812">Transmembrane</keyword>
<evidence type="ECO:0000256" key="1">
    <source>
        <dbReference type="SAM" id="Phobius"/>
    </source>
</evidence>